<accession>A0A8H6SKM1</accession>
<protein>
    <recommendedName>
        <fullName evidence="6">Leucine rich repeat domain protein</fullName>
    </recommendedName>
</protein>
<evidence type="ECO:0000256" key="1">
    <source>
        <dbReference type="ARBA" id="ARBA00022614"/>
    </source>
</evidence>
<evidence type="ECO:0000313" key="4">
    <source>
        <dbReference type="EMBL" id="KAF7299560.1"/>
    </source>
</evidence>
<dbReference type="OrthoDB" id="660555at2759"/>
<dbReference type="Proteomes" id="UP000613580">
    <property type="component" value="Unassembled WGS sequence"/>
</dbReference>
<organism evidence="4 5">
    <name type="scientific">Mycena chlorophos</name>
    <name type="common">Agaric fungus</name>
    <name type="synonym">Agaricus chlorophos</name>
    <dbReference type="NCBI Taxonomy" id="658473"/>
    <lineage>
        <taxon>Eukaryota</taxon>
        <taxon>Fungi</taxon>
        <taxon>Dikarya</taxon>
        <taxon>Basidiomycota</taxon>
        <taxon>Agaricomycotina</taxon>
        <taxon>Agaricomycetes</taxon>
        <taxon>Agaricomycetidae</taxon>
        <taxon>Agaricales</taxon>
        <taxon>Marasmiineae</taxon>
        <taxon>Mycenaceae</taxon>
        <taxon>Mycena</taxon>
    </lineage>
</organism>
<comment type="caution">
    <text evidence="4">The sequence shown here is derived from an EMBL/GenBank/DDBJ whole genome shotgun (WGS) entry which is preliminary data.</text>
</comment>
<sequence length="496" mass="54650">MALRSPSSSWAPDSSSPASSPTTPWDSSPALSTRLDLDDPVEFTLPEAAFPVHPYAASARAWVPPDTEKGAKKARARLSRASPDPDEEFGNKRRRMEGPAEAEVTPFTPTPTPRPSVVTREDTELATWDKAASDAIDNGVGSIQLDNHDLQEIPIKFIEDLKAFHAPRDAPAQAGGVSPLSPLLGSARPFSRVKTAPAVMGLGSSRIAGEITLFLASNHISTVPRELFQLEKLTLLSLRNNALQYLHPDIRFLRNLHTLTVANNQLKYLPAELNQLSCLEHLHVFPNPFLEKAEMNAVEIRGKYLSPTRRILPRVPPLTELCLRTLFSSDQPVVNPSTAIANRRLAKFYELPLLEDGVIDKPLAPGKKRFQHRVPSTLRRTLEAIHPGSTYAYDDDEDASFGQDEEPELGVCISRAHPPSRPSVFVRPAEERYSWETIVAKLDIGGVAPLRWRGCMVGCLAFLGPQEPEEIVKEEDAIQRVQLASGGLELDFEDDG</sequence>
<keyword evidence="2" id="KW-0677">Repeat</keyword>
<dbReference type="EMBL" id="JACAZE010000014">
    <property type="protein sequence ID" value="KAF7299560.1"/>
    <property type="molecule type" value="Genomic_DNA"/>
</dbReference>
<reference evidence="4" key="1">
    <citation type="submission" date="2020-05" db="EMBL/GenBank/DDBJ databases">
        <title>Mycena genomes resolve the evolution of fungal bioluminescence.</title>
        <authorList>
            <person name="Tsai I.J."/>
        </authorList>
    </citation>
    <scope>NUCLEOTIDE SEQUENCE</scope>
    <source>
        <strain evidence="4">110903Hualien_Pintung</strain>
    </source>
</reference>
<feature type="region of interest" description="Disordered" evidence="3">
    <location>
        <begin position="54"/>
        <end position="120"/>
    </location>
</feature>
<evidence type="ECO:0000313" key="5">
    <source>
        <dbReference type="Proteomes" id="UP000613580"/>
    </source>
</evidence>
<keyword evidence="5" id="KW-1185">Reference proteome</keyword>
<dbReference type="Pfam" id="PF13855">
    <property type="entry name" value="LRR_8"/>
    <property type="match status" value="1"/>
</dbReference>
<dbReference type="InterPro" id="IPR050216">
    <property type="entry name" value="LRR_domain-containing"/>
</dbReference>
<gene>
    <name evidence="4" type="ORF">HMN09_00961200</name>
</gene>
<dbReference type="Gene3D" id="3.80.10.10">
    <property type="entry name" value="Ribonuclease Inhibitor"/>
    <property type="match status" value="1"/>
</dbReference>
<keyword evidence="1" id="KW-0433">Leucine-rich repeat</keyword>
<dbReference type="InterPro" id="IPR003591">
    <property type="entry name" value="Leu-rich_rpt_typical-subtyp"/>
</dbReference>
<dbReference type="SMART" id="SM00369">
    <property type="entry name" value="LRR_TYP"/>
    <property type="match status" value="2"/>
</dbReference>
<dbReference type="AlphaFoldDB" id="A0A8H6SKM1"/>
<dbReference type="PANTHER" id="PTHR48051">
    <property type="match status" value="1"/>
</dbReference>
<dbReference type="SUPFAM" id="SSF52075">
    <property type="entry name" value="Outer arm dynein light chain 1"/>
    <property type="match status" value="1"/>
</dbReference>
<feature type="compositionally biased region" description="Low complexity" evidence="3">
    <location>
        <begin position="1"/>
        <end position="29"/>
    </location>
</feature>
<proteinExistence type="predicted"/>
<evidence type="ECO:0000256" key="3">
    <source>
        <dbReference type="SAM" id="MobiDB-lite"/>
    </source>
</evidence>
<dbReference type="PANTHER" id="PTHR48051:SF1">
    <property type="entry name" value="RAS SUPPRESSOR PROTEIN 1"/>
    <property type="match status" value="1"/>
</dbReference>
<evidence type="ECO:0000256" key="2">
    <source>
        <dbReference type="ARBA" id="ARBA00022737"/>
    </source>
</evidence>
<evidence type="ECO:0008006" key="6">
    <source>
        <dbReference type="Google" id="ProtNLM"/>
    </source>
</evidence>
<name>A0A8H6SKM1_MYCCL</name>
<feature type="region of interest" description="Disordered" evidence="3">
    <location>
        <begin position="1"/>
        <end position="33"/>
    </location>
</feature>
<dbReference type="GO" id="GO:0005737">
    <property type="term" value="C:cytoplasm"/>
    <property type="evidence" value="ECO:0007669"/>
    <property type="project" value="TreeGrafter"/>
</dbReference>
<dbReference type="InterPro" id="IPR001611">
    <property type="entry name" value="Leu-rich_rpt"/>
</dbReference>
<dbReference type="InterPro" id="IPR032675">
    <property type="entry name" value="LRR_dom_sf"/>
</dbReference>